<comment type="similarity">
    <text evidence="1">Belongs to the helicase family. RecQ subfamily.</text>
</comment>
<keyword evidence="4" id="KW-0238">DNA-binding</keyword>
<dbReference type="SMART" id="SM00490">
    <property type="entry name" value="HELICc"/>
    <property type="match status" value="1"/>
</dbReference>
<comment type="catalytic activity">
    <reaction evidence="6">
        <text>Couples ATP hydrolysis with the unwinding of duplex DNA by translocating in the 3'-5' direction.</text>
        <dbReference type="EC" id="5.6.2.4"/>
    </reaction>
</comment>
<keyword evidence="5" id="KW-0413">Isomerase</keyword>
<evidence type="ECO:0000259" key="8">
    <source>
        <dbReference type="PROSITE" id="PS51192"/>
    </source>
</evidence>
<evidence type="ECO:0000313" key="11">
    <source>
        <dbReference type="EMBL" id="SFT64950.1"/>
    </source>
</evidence>
<dbReference type="GO" id="GO:0043138">
    <property type="term" value="F:3'-5' DNA helicase activity"/>
    <property type="evidence" value="ECO:0007669"/>
    <property type="project" value="UniProtKB-EC"/>
</dbReference>
<reference evidence="12 13" key="1">
    <citation type="submission" date="2016-10" db="EMBL/GenBank/DDBJ databases">
        <authorList>
            <person name="Varghese N."/>
            <person name="Submissions S."/>
        </authorList>
    </citation>
    <scope>NUCLEOTIDE SEQUENCE [LARGE SCALE GENOMIC DNA]</scope>
    <source>
        <strain evidence="11 12">NFIX06</strain>
        <strain evidence="10 13">NFIX08</strain>
    </source>
</reference>
<protein>
    <recommendedName>
        <fullName evidence="7">DNA 3'-5' helicase</fullName>
        <ecNumber evidence="7">5.6.2.4</ecNumber>
    </recommendedName>
</protein>
<dbReference type="EC" id="5.6.2.4" evidence="7"/>
<name>A0AAX2EPM8_9ENTR</name>
<dbReference type="Proteomes" id="UP000198760">
    <property type="component" value="Unassembled WGS sequence"/>
</dbReference>
<keyword evidence="12" id="KW-1185">Reference proteome</keyword>
<evidence type="ECO:0000256" key="4">
    <source>
        <dbReference type="ARBA" id="ARBA00023125"/>
    </source>
</evidence>
<keyword evidence="10" id="KW-0347">Helicase</keyword>
<proteinExistence type="inferred from homology"/>
<evidence type="ECO:0000313" key="12">
    <source>
        <dbReference type="Proteomes" id="UP000198760"/>
    </source>
</evidence>
<dbReference type="PANTHER" id="PTHR13710:SF105">
    <property type="entry name" value="ATP-DEPENDENT DNA HELICASE Q1"/>
    <property type="match status" value="1"/>
</dbReference>
<dbReference type="GO" id="GO:0005524">
    <property type="term" value="F:ATP binding"/>
    <property type="evidence" value="ECO:0007669"/>
    <property type="project" value="UniProtKB-KW"/>
</dbReference>
<dbReference type="EMBL" id="FPAV01000003">
    <property type="protein sequence ID" value="SFT64950.1"/>
    <property type="molecule type" value="Genomic_DNA"/>
</dbReference>
<feature type="domain" description="Helicase C-terminal" evidence="9">
    <location>
        <begin position="470"/>
        <end position="616"/>
    </location>
</feature>
<dbReference type="GO" id="GO:0005737">
    <property type="term" value="C:cytoplasm"/>
    <property type="evidence" value="ECO:0007669"/>
    <property type="project" value="TreeGrafter"/>
</dbReference>
<evidence type="ECO:0000256" key="7">
    <source>
        <dbReference type="ARBA" id="ARBA00034808"/>
    </source>
</evidence>
<dbReference type="InterPro" id="IPR027417">
    <property type="entry name" value="P-loop_NTPase"/>
</dbReference>
<dbReference type="InterPro" id="IPR014001">
    <property type="entry name" value="Helicase_ATP-bd"/>
</dbReference>
<dbReference type="GO" id="GO:0003677">
    <property type="term" value="F:DNA binding"/>
    <property type="evidence" value="ECO:0007669"/>
    <property type="project" value="UniProtKB-KW"/>
</dbReference>
<dbReference type="Pfam" id="PF00270">
    <property type="entry name" value="DEAD"/>
    <property type="match status" value="1"/>
</dbReference>
<evidence type="ECO:0000313" key="10">
    <source>
        <dbReference type="EMBL" id="SFR05990.1"/>
    </source>
</evidence>
<feature type="domain" description="Helicase ATP-binding" evidence="8">
    <location>
        <begin position="272"/>
        <end position="444"/>
    </location>
</feature>
<dbReference type="GO" id="GO:0009378">
    <property type="term" value="F:four-way junction helicase activity"/>
    <property type="evidence" value="ECO:0007669"/>
    <property type="project" value="TreeGrafter"/>
</dbReference>
<dbReference type="GO" id="GO:0005694">
    <property type="term" value="C:chromosome"/>
    <property type="evidence" value="ECO:0007669"/>
    <property type="project" value="TreeGrafter"/>
</dbReference>
<gene>
    <name evidence="11" type="ORF">SAMN03159428_01412</name>
    <name evidence="10" type="ORF">SAMN03159514_01418</name>
</gene>
<comment type="caution">
    <text evidence="10">The sequence shown here is derived from an EMBL/GenBank/DDBJ whole genome shotgun (WGS) entry which is preliminary data.</text>
</comment>
<accession>A0AAX2EPM8</accession>
<dbReference type="Gene3D" id="3.40.50.300">
    <property type="entry name" value="P-loop containing nucleotide triphosphate hydrolases"/>
    <property type="match status" value="2"/>
</dbReference>
<keyword evidence="3" id="KW-0067">ATP-binding</keyword>
<dbReference type="PROSITE" id="PS51194">
    <property type="entry name" value="HELICASE_CTER"/>
    <property type="match status" value="1"/>
</dbReference>
<evidence type="ECO:0000256" key="1">
    <source>
        <dbReference type="ARBA" id="ARBA00005446"/>
    </source>
</evidence>
<dbReference type="InterPro" id="IPR011545">
    <property type="entry name" value="DEAD/DEAH_box_helicase_dom"/>
</dbReference>
<dbReference type="AlphaFoldDB" id="A0AAX2EPM8"/>
<sequence length="630" mass="69780">MPTTLNRLLTLAADADLMKDADLTPNELLSRGLVHAKLKKVDGSVLRAAYDERSGEFLYHGDGRLMLFKEWKALNGIGRSKRADADTRLVIQPGDAIHCRRAELEQWLSDAPARYADPLSPDFPGVRVDDAALKPREHSIPESTTGQNAFLKACREFLICDEKTIRRINRGMSKLEAMRRADFDRLGDSSAFRQLWCGESKPADDNFNTKNLHCDVGGSTLPPTVPPLTAEPYEFKALTQCDRYATSALLPPLDSDGSIKLDWRPGQMDVAEAVFRHGRDVLAVLPTGFGKTAVFTYPLFYESRAGVGLTVVVVPTNTLKRQLLQHLRDIDVHAVAFGDKLPKRRNAQQLAGIAAGAFRVAVISPEHLVPSSQVFAALMAYGVDRIIIDEVHTVDDWEFRDALPAMKHTLQNAFPKTQRCAFTATLPKGNEADLMKELGCRGGFLTFRADVSRENIQLIPVRQCAIQRRAAVGLVNALPEDEKVLIMVDSIKMLYAYLAELGGRARPYHSDVERLSRDQRHANAEWFASTPGAVLVATKAFGLGADIPDISNVIVTYVPDDLADMVQMIGRAGRDGEPARAFLLWSELALYGDPIVYDADSAPLPSGVPDELAYFYRPENCNWGYISRYL</sequence>
<dbReference type="RefSeq" id="WP_072438968.1">
    <property type="nucleotide sequence ID" value="NZ_FONC01000002.1"/>
</dbReference>
<evidence type="ECO:0000256" key="2">
    <source>
        <dbReference type="ARBA" id="ARBA00022741"/>
    </source>
</evidence>
<dbReference type="PANTHER" id="PTHR13710">
    <property type="entry name" value="DNA HELICASE RECQ FAMILY MEMBER"/>
    <property type="match status" value="1"/>
</dbReference>
<dbReference type="Proteomes" id="UP000199173">
    <property type="component" value="Unassembled WGS sequence"/>
</dbReference>
<dbReference type="SMART" id="SM00487">
    <property type="entry name" value="DEXDc"/>
    <property type="match status" value="1"/>
</dbReference>
<dbReference type="EMBL" id="FOYJ01000003">
    <property type="protein sequence ID" value="SFR05990.1"/>
    <property type="molecule type" value="Genomic_DNA"/>
</dbReference>
<dbReference type="InterPro" id="IPR001650">
    <property type="entry name" value="Helicase_C-like"/>
</dbReference>
<keyword evidence="2" id="KW-0547">Nucleotide-binding</keyword>
<dbReference type="GO" id="GO:0000724">
    <property type="term" value="P:double-strand break repair via homologous recombination"/>
    <property type="evidence" value="ECO:0007669"/>
    <property type="project" value="TreeGrafter"/>
</dbReference>
<dbReference type="Pfam" id="PF00271">
    <property type="entry name" value="Helicase_C"/>
    <property type="match status" value="1"/>
</dbReference>
<dbReference type="SUPFAM" id="SSF52540">
    <property type="entry name" value="P-loop containing nucleoside triphosphate hydrolases"/>
    <property type="match status" value="1"/>
</dbReference>
<keyword evidence="10" id="KW-0378">Hydrolase</keyword>
<evidence type="ECO:0000259" key="9">
    <source>
        <dbReference type="PROSITE" id="PS51194"/>
    </source>
</evidence>
<dbReference type="PROSITE" id="PS51192">
    <property type="entry name" value="HELICASE_ATP_BIND_1"/>
    <property type="match status" value="1"/>
</dbReference>
<evidence type="ECO:0000256" key="5">
    <source>
        <dbReference type="ARBA" id="ARBA00023235"/>
    </source>
</evidence>
<evidence type="ECO:0000256" key="3">
    <source>
        <dbReference type="ARBA" id="ARBA00022840"/>
    </source>
</evidence>
<evidence type="ECO:0000256" key="6">
    <source>
        <dbReference type="ARBA" id="ARBA00034617"/>
    </source>
</evidence>
<organism evidence="10 13">
    <name type="scientific">Kosakonia radicincitans</name>
    <dbReference type="NCBI Taxonomy" id="283686"/>
    <lineage>
        <taxon>Bacteria</taxon>
        <taxon>Pseudomonadati</taxon>
        <taxon>Pseudomonadota</taxon>
        <taxon>Gammaproteobacteria</taxon>
        <taxon>Enterobacterales</taxon>
        <taxon>Enterobacteriaceae</taxon>
        <taxon>Kosakonia</taxon>
    </lineage>
</organism>
<evidence type="ECO:0000313" key="13">
    <source>
        <dbReference type="Proteomes" id="UP000199173"/>
    </source>
</evidence>